<dbReference type="AlphaFoldDB" id="A0A8S2JDK5"/>
<proteinExistence type="predicted"/>
<dbReference type="EMBL" id="CAJNOK010007118">
    <property type="protein sequence ID" value="CAF1024991.1"/>
    <property type="molecule type" value="Genomic_DNA"/>
</dbReference>
<dbReference type="EMBL" id="CAJOBA010007130">
    <property type="protein sequence ID" value="CAF3793516.1"/>
    <property type="molecule type" value="Genomic_DNA"/>
</dbReference>
<reference evidence="2" key="1">
    <citation type="submission" date="2021-02" db="EMBL/GenBank/DDBJ databases">
        <authorList>
            <person name="Nowell W R."/>
        </authorList>
    </citation>
    <scope>NUCLEOTIDE SEQUENCE</scope>
</reference>
<dbReference type="Proteomes" id="UP000677228">
    <property type="component" value="Unassembled WGS sequence"/>
</dbReference>
<accession>A0A8S2JDK5</accession>
<sequence length="340" mass="39572">MAVPSEKAVSSTKRANIHAKRYRTNVKLRRAQSPSFDKQYRQKVAARQARLRSKKKEGNIPLEITRTKSTLRRKEGKKRRKEHINHLNTTTDHLQQTIKNQRNLIKKLKRLNTNPPTSKKIKKDKVCEKNNQNQLDVIEEASKTPMKNVSQILMNHVSPLARERATRRIISDKDSFPRGTITKIRKEAGINLSNKYTAKKINDSELRTSIIEFLTRDDNSKVCPDKKNVKNNVATRFRLHHLSILHQRFITETGIDIHYSTFTRYVPNNIIKPRVQDWGTCLCVLCINPEMKLQKIIQLKSTIPSFRSLPFDIATIDLHNLVKDDDKFKNFSNELCKITF</sequence>
<gene>
    <name evidence="1" type="ORF">OVA965_LOCUS15699</name>
    <name evidence="2" type="ORF">TMI583_LOCUS15709</name>
</gene>
<evidence type="ECO:0000313" key="2">
    <source>
        <dbReference type="EMBL" id="CAF3793516.1"/>
    </source>
</evidence>
<name>A0A8S2JDK5_9BILA</name>
<organism evidence="2 3">
    <name type="scientific">Didymodactylos carnosus</name>
    <dbReference type="NCBI Taxonomy" id="1234261"/>
    <lineage>
        <taxon>Eukaryota</taxon>
        <taxon>Metazoa</taxon>
        <taxon>Spiralia</taxon>
        <taxon>Gnathifera</taxon>
        <taxon>Rotifera</taxon>
        <taxon>Eurotatoria</taxon>
        <taxon>Bdelloidea</taxon>
        <taxon>Philodinida</taxon>
        <taxon>Philodinidae</taxon>
        <taxon>Didymodactylos</taxon>
    </lineage>
</organism>
<evidence type="ECO:0000313" key="1">
    <source>
        <dbReference type="EMBL" id="CAF1024991.1"/>
    </source>
</evidence>
<dbReference type="Proteomes" id="UP000682733">
    <property type="component" value="Unassembled WGS sequence"/>
</dbReference>
<protein>
    <submittedName>
        <fullName evidence="2">Uncharacterized protein</fullName>
    </submittedName>
</protein>
<comment type="caution">
    <text evidence="2">The sequence shown here is derived from an EMBL/GenBank/DDBJ whole genome shotgun (WGS) entry which is preliminary data.</text>
</comment>
<evidence type="ECO:0000313" key="3">
    <source>
        <dbReference type="Proteomes" id="UP000682733"/>
    </source>
</evidence>